<evidence type="ECO:0000259" key="2">
    <source>
        <dbReference type="Pfam" id="PF13354"/>
    </source>
</evidence>
<dbReference type="InterPro" id="IPR012338">
    <property type="entry name" value="Beta-lactam/transpept-like"/>
</dbReference>
<dbReference type="Gene3D" id="3.40.710.10">
    <property type="entry name" value="DD-peptidase/beta-lactamase superfamily"/>
    <property type="match status" value="1"/>
</dbReference>
<evidence type="ECO:0000256" key="1">
    <source>
        <dbReference type="SAM" id="MobiDB-lite"/>
    </source>
</evidence>
<dbReference type="GO" id="GO:0030655">
    <property type="term" value="P:beta-lactam antibiotic catabolic process"/>
    <property type="evidence" value="ECO:0007669"/>
    <property type="project" value="InterPro"/>
</dbReference>
<dbReference type="InterPro" id="IPR000871">
    <property type="entry name" value="Beta-lactam_class-A"/>
</dbReference>
<dbReference type="PANTHER" id="PTHR35333:SF3">
    <property type="entry name" value="BETA-LACTAMASE-TYPE TRANSPEPTIDASE FOLD CONTAINING PROTEIN"/>
    <property type="match status" value="1"/>
</dbReference>
<protein>
    <submittedName>
        <fullName evidence="3">Serine hydrolase</fullName>
    </submittedName>
</protein>
<proteinExistence type="predicted"/>
<feature type="domain" description="Beta-lactamase class A catalytic" evidence="2">
    <location>
        <begin position="75"/>
        <end position="318"/>
    </location>
</feature>
<organism evidence="3 4">
    <name type="scientific">Gordonia jinghuaiqii</name>
    <dbReference type="NCBI Taxonomy" id="2758710"/>
    <lineage>
        <taxon>Bacteria</taxon>
        <taxon>Bacillati</taxon>
        <taxon>Actinomycetota</taxon>
        <taxon>Actinomycetes</taxon>
        <taxon>Mycobacteriales</taxon>
        <taxon>Gordoniaceae</taxon>
        <taxon>Gordonia</taxon>
    </lineage>
</organism>
<evidence type="ECO:0000313" key="3">
    <source>
        <dbReference type="EMBL" id="QMT01927.1"/>
    </source>
</evidence>
<dbReference type="GO" id="GO:0046677">
    <property type="term" value="P:response to antibiotic"/>
    <property type="evidence" value="ECO:0007669"/>
    <property type="project" value="InterPro"/>
</dbReference>
<reference evidence="4" key="1">
    <citation type="submission" date="2020-07" db="EMBL/GenBank/DDBJ databases">
        <title>novel species isolated from the respiratory tract of Marmot.</title>
        <authorList>
            <person name="Zhang G."/>
        </authorList>
    </citation>
    <scope>NUCLEOTIDE SEQUENCE [LARGE SCALE GENOMIC DNA]</scope>
    <source>
        <strain evidence="4">686</strain>
    </source>
</reference>
<feature type="compositionally biased region" description="Basic residues" evidence="1">
    <location>
        <begin position="7"/>
        <end position="18"/>
    </location>
</feature>
<feature type="region of interest" description="Disordered" evidence="1">
    <location>
        <begin position="1"/>
        <end position="28"/>
    </location>
</feature>
<keyword evidence="4" id="KW-1185">Reference proteome</keyword>
<sequence length="350" mass="37668">MPVAVAGRHRAATARRVPRTRDGTDRRARHRRAVEVRQGTLVTDDSTTIAQTVRRSLDQKVVEIFNDAGCSGWIHARSLGPSGTEYDFDADAPVVLASVYKLAVLISLCRKADRGDIDLSATVTVDPTLWADGPTGLAALHDPITLSRRDLATSMMTVSDNVAADVLLTEIGLDTVLDDLAELGLTETRIVGGVAELHDRLRRETGASTVQEAFAALTDPDLDSAVTAYDAAYSSASTPRDCTAMLAAVWQDRAASPSMCDFIRQTMRKQIFTGRLASGFPWRNVSVAGKTGTLVAIRNEIGVVEFPGEHPVSVAVFTTSARSEMALPEVDRAIGLAARVIVTELRDPRD</sequence>
<accession>A0A7D7R300</accession>
<gene>
    <name evidence="3" type="ORF">H1R19_01650</name>
</gene>
<dbReference type="InterPro" id="IPR045155">
    <property type="entry name" value="Beta-lactam_cat"/>
</dbReference>
<dbReference type="KEGG" id="gji:H1R19_01650"/>
<dbReference type="Proteomes" id="UP000515663">
    <property type="component" value="Chromosome"/>
</dbReference>
<dbReference type="AlphaFoldDB" id="A0A7D7R300"/>
<name>A0A7D7R300_9ACTN</name>
<dbReference type="EMBL" id="CP059491">
    <property type="protein sequence ID" value="QMT01927.1"/>
    <property type="molecule type" value="Genomic_DNA"/>
</dbReference>
<dbReference type="SUPFAM" id="SSF56601">
    <property type="entry name" value="beta-lactamase/transpeptidase-like"/>
    <property type="match status" value="1"/>
</dbReference>
<keyword evidence="3" id="KW-0378">Hydrolase</keyword>
<dbReference type="Pfam" id="PF13354">
    <property type="entry name" value="Beta-lactamase2"/>
    <property type="match status" value="1"/>
</dbReference>
<dbReference type="GO" id="GO:0008800">
    <property type="term" value="F:beta-lactamase activity"/>
    <property type="evidence" value="ECO:0007669"/>
    <property type="project" value="InterPro"/>
</dbReference>
<evidence type="ECO:0000313" key="4">
    <source>
        <dbReference type="Proteomes" id="UP000515663"/>
    </source>
</evidence>
<dbReference type="PANTHER" id="PTHR35333">
    <property type="entry name" value="BETA-LACTAMASE"/>
    <property type="match status" value="1"/>
</dbReference>